<dbReference type="KEGG" id="ssan:NX02_p0675"/>
<proteinExistence type="predicted"/>
<accession>A0A0F7JQF1</accession>
<organism evidence="2 3">
    <name type="scientific">Sphingomonas sanxanigenens DSM 19645 = NX02</name>
    <dbReference type="NCBI Taxonomy" id="1123269"/>
    <lineage>
        <taxon>Bacteria</taxon>
        <taxon>Pseudomonadati</taxon>
        <taxon>Pseudomonadota</taxon>
        <taxon>Alphaproteobacteria</taxon>
        <taxon>Sphingomonadales</taxon>
        <taxon>Sphingomonadaceae</taxon>
        <taxon>Sphingomonas</taxon>
    </lineage>
</organism>
<evidence type="ECO:0000256" key="1">
    <source>
        <dbReference type="SAM" id="MobiDB-lite"/>
    </source>
</evidence>
<dbReference type="Proteomes" id="UP000018851">
    <property type="component" value="Plasmid pNXO2"/>
</dbReference>
<reference evidence="2 3" key="1">
    <citation type="submission" date="2015-05" db="EMBL/GenBank/DDBJ databases">
        <title>Plasmid of Sphingomonas sanxanigenens NX02.</title>
        <authorList>
            <person name="Huang H."/>
            <person name="Ma T."/>
        </authorList>
    </citation>
    <scope>NUCLEOTIDE SEQUENCE [LARGE SCALE GENOMIC DNA]</scope>
    <source>
        <strain evidence="2 3">NX02</strain>
        <plasmid evidence="3">Plasmid pNXO2</plasmid>
    </source>
</reference>
<evidence type="ECO:0000313" key="3">
    <source>
        <dbReference type="Proteomes" id="UP000018851"/>
    </source>
</evidence>
<name>A0A0F7JQF1_9SPHN</name>
<evidence type="ECO:0000313" key="2">
    <source>
        <dbReference type="EMBL" id="AKH18776.1"/>
    </source>
</evidence>
<keyword evidence="3" id="KW-1185">Reference proteome</keyword>
<feature type="region of interest" description="Disordered" evidence="1">
    <location>
        <begin position="1"/>
        <end position="59"/>
    </location>
</feature>
<dbReference type="EMBL" id="CP011450">
    <property type="protein sequence ID" value="AKH18776.1"/>
    <property type="molecule type" value="Genomic_DNA"/>
</dbReference>
<sequence>MPWGGSKIPSLVSPSRDRPRKAGPPTDRDRSHVLNVTEVQDVTEPGQCDRALSVSRTSN</sequence>
<gene>
    <name evidence="2" type="ORF">NX02_p0675</name>
</gene>
<geneLocation type="plasmid" evidence="2 3">
    <name>pNXO2</name>
</geneLocation>
<keyword evidence="2" id="KW-0614">Plasmid</keyword>
<protein>
    <submittedName>
        <fullName evidence="2">Uncharacterized protein</fullName>
    </submittedName>
</protein>
<dbReference type="AlphaFoldDB" id="A0A0F7JQF1"/>